<dbReference type="EMBL" id="MK500509">
    <property type="protein sequence ID" value="QBK91043.1"/>
    <property type="molecule type" value="Genomic_DNA"/>
</dbReference>
<evidence type="ECO:0000313" key="1">
    <source>
        <dbReference type="EMBL" id="QBK91043.1"/>
    </source>
</evidence>
<proteinExistence type="predicted"/>
<organism evidence="1">
    <name type="scientific">Pithovirus LCPAC202</name>
    <dbReference type="NCBI Taxonomy" id="2506592"/>
    <lineage>
        <taxon>Viruses</taxon>
        <taxon>Pithoviruses</taxon>
    </lineage>
</organism>
<protein>
    <submittedName>
        <fullName evidence="1">Uncharacterized protein</fullName>
    </submittedName>
</protein>
<sequence>MGGERKFRRLNLEDEMTSFKRDKLEFKLRSK</sequence>
<gene>
    <name evidence="1" type="ORF">LCPAC202_00170</name>
</gene>
<reference evidence="1" key="1">
    <citation type="journal article" date="2019" name="MBio">
        <title>Virus Genomes from Deep Sea Sediments Expand the Ocean Megavirome and Support Independent Origins of Viral Gigantism.</title>
        <authorList>
            <person name="Backstrom D."/>
            <person name="Yutin N."/>
            <person name="Jorgensen S.L."/>
            <person name="Dharamshi J."/>
            <person name="Homa F."/>
            <person name="Zaremba-Niedwiedzka K."/>
            <person name="Spang A."/>
            <person name="Wolf Y.I."/>
            <person name="Koonin E.V."/>
            <person name="Ettema T.J."/>
        </authorList>
    </citation>
    <scope>NUCLEOTIDE SEQUENCE</scope>
</reference>
<name>A0A481Z578_9VIRU</name>
<accession>A0A481Z578</accession>